<keyword evidence="5" id="KW-1185">Reference proteome</keyword>
<keyword evidence="1" id="KW-0109">Calcium transport</keyword>
<keyword evidence="1" id="KW-1071">Ligand-gated ion channel</keyword>
<feature type="region of interest" description="Disordered" evidence="2">
    <location>
        <begin position="446"/>
        <end position="499"/>
    </location>
</feature>
<dbReference type="InterPro" id="IPR000493">
    <property type="entry name" value="InsP3_rcpt"/>
</dbReference>
<dbReference type="PRINTS" id="PR00779">
    <property type="entry name" value="INSP3RECEPTR"/>
</dbReference>
<evidence type="ECO:0000259" key="3">
    <source>
        <dbReference type="Pfam" id="PF01365"/>
    </source>
</evidence>
<dbReference type="AlphaFoldDB" id="A0A423TJX1"/>
<dbReference type="EMBL" id="QCYY01001615">
    <property type="protein sequence ID" value="ROT76733.1"/>
    <property type="molecule type" value="Genomic_DNA"/>
</dbReference>
<keyword evidence="1" id="KW-0107">Calcium channel</keyword>
<reference evidence="4 5" key="2">
    <citation type="submission" date="2019-01" db="EMBL/GenBank/DDBJ databases">
        <title>The decoding of complex shrimp genome reveals the adaptation for benthos swimmer, frequently molting mechanism and breeding impact on genome.</title>
        <authorList>
            <person name="Sun Y."/>
            <person name="Gao Y."/>
            <person name="Yu Y."/>
        </authorList>
    </citation>
    <scope>NUCLEOTIDE SEQUENCE [LARGE SCALE GENOMIC DNA]</scope>
    <source>
        <tissue evidence="4">Muscle</tissue>
    </source>
</reference>
<comment type="caution">
    <text evidence="4">The sequence shown here is derived from an EMBL/GenBank/DDBJ whole genome shotgun (WGS) entry which is preliminary data.</text>
</comment>
<reference evidence="4 5" key="1">
    <citation type="submission" date="2018-04" db="EMBL/GenBank/DDBJ databases">
        <authorList>
            <person name="Zhang X."/>
            <person name="Yuan J."/>
            <person name="Li F."/>
            <person name="Xiang J."/>
        </authorList>
    </citation>
    <scope>NUCLEOTIDE SEQUENCE [LARGE SCALE GENOMIC DNA]</scope>
    <source>
        <tissue evidence="4">Muscle</tissue>
    </source>
</reference>
<dbReference type="GO" id="GO:0005789">
    <property type="term" value="C:endoplasmic reticulum membrane"/>
    <property type="evidence" value="ECO:0007669"/>
    <property type="project" value="UniProtKB-SubCell"/>
</dbReference>
<dbReference type="OrthoDB" id="76898at2759"/>
<keyword evidence="1" id="KW-0407">Ion channel</keyword>
<comment type="subcellular location">
    <subcellularLocation>
        <location evidence="1">Endoplasmic reticulum membrane</location>
        <topology evidence="1">Multi-pass membrane protein</topology>
    </subcellularLocation>
</comment>
<proteinExistence type="inferred from homology"/>
<organism evidence="4 5">
    <name type="scientific">Penaeus vannamei</name>
    <name type="common">Whiteleg shrimp</name>
    <name type="synonym">Litopenaeus vannamei</name>
    <dbReference type="NCBI Taxonomy" id="6689"/>
    <lineage>
        <taxon>Eukaryota</taxon>
        <taxon>Metazoa</taxon>
        <taxon>Ecdysozoa</taxon>
        <taxon>Arthropoda</taxon>
        <taxon>Crustacea</taxon>
        <taxon>Multicrustacea</taxon>
        <taxon>Malacostraca</taxon>
        <taxon>Eumalacostraca</taxon>
        <taxon>Eucarida</taxon>
        <taxon>Decapoda</taxon>
        <taxon>Dendrobranchiata</taxon>
        <taxon>Penaeoidea</taxon>
        <taxon>Penaeidae</taxon>
        <taxon>Penaeus</taxon>
    </lineage>
</organism>
<evidence type="ECO:0000256" key="2">
    <source>
        <dbReference type="SAM" id="MobiDB-lite"/>
    </source>
</evidence>
<keyword evidence="1" id="KW-0406">Ion transport</keyword>
<dbReference type="InterPro" id="IPR035910">
    <property type="entry name" value="RyR/IP3R_RIH_dom_sf"/>
</dbReference>
<dbReference type="SUPFAM" id="SSF100909">
    <property type="entry name" value="IP3 receptor type 1 binding core, domain 2"/>
    <property type="match status" value="1"/>
</dbReference>
<dbReference type="GO" id="GO:0005220">
    <property type="term" value="F:inositol 1,4,5-trisphosphate-gated calcium channel activity"/>
    <property type="evidence" value="ECO:0007669"/>
    <property type="project" value="UniProtKB-UniRule"/>
</dbReference>
<dbReference type="STRING" id="6689.A0A423TJX1"/>
<keyword evidence="1" id="KW-0256">Endoplasmic reticulum</keyword>
<dbReference type="Pfam" id="PF01365">
    <property type="entry name" value="RYDR_ITPR"/>
    <property type="match status" value="1"/>
</dbReference>
<protein>
    <recommendedName>
        <fullName evidence="1">Inositol 1,4,5-trisphosphate receptor</fullName>
    </recommendedName>
</protein>
<comment type="domain">
    <text evidence="1">The receptor contains a calcium channel in its C-terminal extremity. Its large N-terminal cytoplasmic region has the ligand-binding site in the N-terminus and modulatory sites in the middle portion immediately upstream of the channel region.</text>
</comment>
<feature type="domain" description="RIH" evidence="3">
    <location>
        <begin position="528"/>
        <end position="601"/>
    </location>
</feature>
<sequence>MLAIEQDEEVVLTWNNGECSKSIEELASRATMGDSDGGEDKLILEYYRHMLDLFSNMCLDRQYLAIKPLSPLLKINLMLKCMEMEILPYDLRASFCRLMLHMHVDCEPQEMVTPVKYARLWSEIQPQMSIADYDKHAALHSAEAAETTFREVILFVEEYLCNVVDKMWSFSDPEQNKLTYEVVHLARYLIYFGFYSFNDLLRLTKTLLSILDCSFDSDTKYFPNNIPAGRISADRGGVIKTLGDMGAVVTNLALGTNRMGTRISGGGTGRKKKSGAADKEDLFVMDTKLKIIEILEFILNVRLDYRISCLLSIFKKESDENPSSLTGDGISQGLKNKNLENIWAQAQNIFDETKESSCLDLDGEGGKKFLRVLLHLVMSGYAPLVSRSLQLLYRHFSQRQEVLQNFKQVQLLVQDGDVESYKQIKEDLDDLRNLVEKSELWVYKPRTTEEDGGGTKKKKKKAKEDDDDDGESKPKKHPAPMLSSQDKQGSAIDLGLGPPLEPDQLENYKRIQQILVRMNKLCVTQSAHGHLTPKRNEQRLLRNMGIHSVVLDLLQIPYDKKEDKRMNELIELAHQFLQNFCLGDRQNQALLYKRIDLFLNPGVGINRNTYME</sequence>
<name>A0A423TJX1_PENVA</name>
<evidence type="ECO:0000313" key="5">
    <source>
        <dbReference type="Proteomes" id="UP000283509"/>
    </source>
</evidence>
<dbReference type="InterPro" id="IPR015925">
    <property type="entry name" value="Ryanodine_IP3_receptor"/>
</dbReference>
<comment type="similarity">
    <text evidence="1">Belongs to the InsP3 receptor family.</text>
</comment>
<comment type="function">
    <text evidence="1">Receptor for inositol 1,4,5-trisphosphate, a second messenger that mediates the release of intracellular calcium.</text>
</comment>
<keyword evidence="1" id="KW-0472">Membrane</keyword>
<comment type="subunit">
    <text evidence="1">Homotetramer.</text>
</comment>
<dbReference type="GO" id="GO:0051209">
    <property type="term" value="P:release of sequestered calcium ion into cytosol"/>
    <property type="evidence" value="ECO:0007669"/>
    <property type="project" value="UniProtKB-UniRule"/>
</dbReference>
<keyword evidence="1 4" id="KW-0675">Receptor</keyword>
<keyword evidence="1" id="KW-0813">Transport</keyword>
<evidence type="ECO:0000256" key="1">
    <source>
        <dbReference type="RuleBase" id="RU368044"/>
    </source>
</evidence>
<keyword evidence="1" id="KW-0106">Calcium</keyword>
<evidence type="ECO:0000313" key="4">
    <source>
        <dbReference type="EMBL" id="ROT76733.1"/>
    </source>
</evidence>
<gene>
    <name evidence="4" type="ORF">C7M84_004666</name>
</gene>
<dbReference type="InterPro" id="IPR000699">
    <property type="entry name" value="RIH_dom"/>
</dbReference>
<dbReference type="GO" id="GO:0070679">
    <property type="term" value="F:inositol 1,4,5 trisphosphate binding"/>
    <property type="evidence" value="ECO:0007669"/>
    <property type="project" value="UniProtKB-UniRule"/>
</dbReference>
<accession>A0A423TJX1</accession>
<dbReference type="Proteomes" id="UP000283509">
    <property type="component" value="Unassembled WGS sequence"/>
</dbReference>
<dbReference type="PANTHER" id="PTHR45816:SF4">
    <property type="entry name" value="RYR_IP3R HOMOLOGY ASSOCIATED DOMAIN-CONTAINING PROTEIN"/>
    <property type="match status" value="1"/>
</dbReference>
<dbReference type="PANTHER" id="PTHR45816">
    <property type="entry name" value="MIR DOMAIN-CONTAINING PROTEIN"/>
    <property type="match status" value="1"/>
</dbReference>